<evidence type="ECO:0000313" key="1">
    <source>
        <dbReference type="EMBL" id="CAA0837709.1"/>
    </source>
</evidence>
<dbReference type="EMBL" id="CACSLK010030308">
    <property type="protein sequence ID" value="CAA0837709.1"/>
    <property type="molecule type" value="Genomic_DNA"/>
</dbReference>
<sequence>MAATSWLRVQLARRRSSAKLFHSTATNGAKLQQEHGIDDDGVPTAGISRPLSLILKDLNKKVPESLLRLRHEPAGAKYIPWYILNRILNLYAPEWSGEVRSITHSADGKSVSVVYRVTLYGTDAEIFRESTGTAPIGEAGYVNAVEKAEAMAFRRACARFGLGLYLYHHDLD</sequence>
<dbReference type="PANTHER" id="PTHR34050">
    <property type="entry name" value="DNA REPAIR RAD52-LIKE PROTEIN 2, CHLOROPLASTIC"/>
    <property type="match status" value="1"/>
</dbReference>
<keyword evidence="2" id="KW-1185">Reference proteome</keyword>
<dbReference type="GO" id="GO:0000724">
    <property type="term" value="P:double-strand break repair via homologous recombination"/>
    <property type="evidence" value="ECO:0007669"/>
    <property type="project" value="InterPro"/>
</dbReference>
<evidence type="ECO:0000313" key="2">
    <source>
        <dbReference type="Proteomes" id="UP001153555"/>
    </source>
</evidence>
<comment type="caution">
    <text evidence="1">The sequence shown here is derived from an EMBL/GenBank/DDBJ whole genome shotgun (WGS) entry which is preliminary data.</text>
</comment>
<protein>
    <submittedName>
        <fullName evidence="1">Cobalt ion binding</fullName>
    </submittedName>
</protein>
<dbReference type="OrthoDB" id="1935514at2759"/>
<proteinExistence type="predicted"/>
<name>A0A9N7NWI1_STRHE</name>
<organism evidence="1 2">
    <name type="scientific">Striga hermonthica</name>
    <name type="common">Purple witchweed</name>
    <name type="synonym">Buchnera hermonthica</name>
    <dbReference type="NCBI Taxonomy" id="68872"/>
    <lineage>
        <taxon>Eukaryota</taxon>
        <taxon>Viridiplantae</taxon>
        <taxon>Streptophyta</taxon>
        <taxon>Embryophyta</taxon>
        <taxon>Tracheophyta</taxon>
        <taxon>Spermatophyta</taxon>
        <taxon>Magnoliopsida</taxon>
        <taxon>eudicotyledons</taxon>
        <taxon>Gunneridae</taxon>
        <taxon>Pentapetalae</taxon>
        <taxon>asterids</taxon>
        <taxon>lamiids</taxon>
        <taxon>Lamiales</taxon>
        <taxon>Orobanchaceae</taxon>
        <taxon>Buchnereae</taxon>
        <taxon>Striga</taxon>
    </lineage>
</organism>
<dbReference type="AlphaFoldDB" id="A0A9N7NWI1"/>
<reference evidence="1" key="1">
    <citation type="submission" date="2019-12" db="EMBL/GenBank/DDBJ databases">
        <authorList>
            <person name="Scholes J."/>
        </authorList>
    </citation>
    <scope>NUCLEOTIDE SEQUENCE</scope>
</reference>
<dbReference type="PANTHER" id="PTHR34050:SF1">
    <property type="entry name" value="DNA REPAIR RAD52-LIKE PROTEIN 1, MITOCHONDRIAL"/>
    <property type="match status" value="1"/>
</dbReference>
<dbReference type="Proteomes" id="UP001153555">
    <property type="component" value="Unassembled WGS sequence"/>
</dbReference>
<dbReference type="GO" id="GO:0003677">
    <property type="term" value="F:DNA binding"/>
    <property type="evidence" value="ECO:0007669"/>
    <property type="project" value="InterPro"/>
</dbReference>
<dbReference type="InterPro" id="IPR037489">
    <property type="entry name" value="RAD52-like"/>
</dbReference>
<accession>A0A9N7NWI1</accession>
<gene>
    <name evidence="1" type="ORF">SHERM_04526</name>
</gene>